<proteinExistence type="predicted"/>
<dbReference type="NCBIfam" id="TIGR04540">
    <property type="entry name" value="CLB_0814_fam"/>
    <property type="match status" value="1"/>
</dbReference>
<protein>
    <submittedName>
        <fullName evidence="1">TIGR04540 family protein</fullName>
    </submittedName>
</protein>
<dbReference type="RefSeq" id="WP_128706491.1">
    <property type="nucleotide sequence ID" value="NZ_RLII01000040.1"/>
</dbReference>
<dbReference type="Proteomes" id="UP000289166">
    <property type="component" value="Unassembled WGS sequence"/>
</dbReference>
<dbReference type="OrthoDB" id="2456252at2"/>
<evidence type="ECO:0000313" key="1">
    <source>
        <dbReference type="EMBL" id="RXE57711.1"/>
    </source>
</evidence>
<gene>
    <name evidence="1" type="ORF">EFD62_16135</name>
</gene>
<comment type="caution">
    <text evidence="1">The sequence shown here is derived from an EMBL/GenBank/DDBJ whole genome shotgun (WGS) entry which is preliminary data.</text>
</comment>
<dbReference type="InterPro" id="IPR030902">
    <property type="entry name" value="CLB_0814_fam"/>
</dbReference>
<reference evidence="2" key="1">
    <citation type="submission" date="2018-11" db="EMBL/GenBank/DDBJ databases">
        <title>Genome sequencing of a novel mesophilic and cellulolytic organism within the genus Hungateiclostridium.</title>
        <authorList>
            <person name="Rettenmaier R."/>
            <person name="Liebl W."/>
            <person name="Zverlov V."/>
        </authorList>
    </citation>
    <scope>NUCLEOTIDE SEQUENCE [LARGE SCALE GENOMIC DNA]</scope>
    <source>
        <strain evidence="2">N2K1</strain>
    </source>
</reference>
<accession>A0A4Q0I0Y0</accession>
<organism evidence="1 2">
    <name type="scientific">Acetivibrio mesophilus</name>
    <dbReference type="NCBI Taxonomy" id="2487273"/>
    <lineage>
        <taxon>Bacteria</taxon>
        <taxon>Bacillati</taxon>
        <taxon>Bacillota</taxon>
        <taxon>Clostridia</taxon>
        <taxon>Eubacteriales</taxon>
        <taxon>Oscillospiraceae</taxon>
        <taxon>Acetivibrio</taxon>
    </lineage>
</organism>
<evidence type="ECO:0000313" key="2">
    <source>
        <dbReference type="Proteomes" id="UP000289166"/>
    </source>
</evidence>
<sequence>MEIKSFYKNQRELAEALSRVIDMYWCSEIPENEMIDSIKRIVENNETKVFTNTSGEFTTVLRQQCGKKRLEVVSKILDRKD</sequence>
<keyword evidence="2" id="KW-1185">Reference proteome</keyword>
<dbReference type="EMBL" id="RLII01000040">
    <property type="protein sequence ID" value="RXE57711.1"/>
    <property type="molecule type" value="Genomic_DNA"/>
</dbReference>
<dbReference type="AlphaFoldDB" id="A0A4Q0I0Y0"/>
<name>A0A4Q0I0Y0_9FIRM</name>